<feature type="domain" description="Ig-like" evidence="2">
    <location>
        <begin position="638"/>
        <end position="732"/>
    </location>
</feature>
<feature type="compositionally biased region" description="Basic and acidic residues" evidence="1">
    <location>
        <begin position="995"/>
        <end position="1005"/>
    </location>
</feature>
<dbReference type="InterPro" id="IPR003599">
    <property type="entry name" value="Ig_sub"/>
</dbReference>
<dbReference type="PANTHER" id="PTHR47633">
    <property type="entry name" value="IMMUNOGLOBULIN"/>
    <property type="match status" value="1"/>
</dbReference>
<feature type="compositionally biased region" description="Low complexity" evidence="1">
    <location>
        <begin position="1026"/>
        <end position="1036"/>
    </location>
</feature>
<dbReference type="AlphaFoldDB" id="A0A1I8FLC9"/>
<dbReference type="WBParaSite" id="maker-unitig_37793-snap-gene-0.1-mRNA-1">
    <property type="protein sequence ID" value="maker-unitig_37793-snap-gene-0.1-mRNA-1"/>
    <property type="gene ID" value="maker-unitig_37793-snap-gene-0.1"/>
</dbReference>
<dbReference type="CDD" id="cd00096">
    <property type="entry name" value="Ig"/>
    <property type="match status" value="2"/>
</dbReference>
<sequence length="1092" mass="116299">VDVQPPCGMSEMSGRSETMQAPQVSFKCRCCEPRPAEAGNTFCQTGADVRVRGGLPAAGGAARDPRLGRKCVLGAASRSGRRCCGPVEVQEAGRLLAAGPRRRAALRGDELESAGRCCSAGRPRLSAVGGALDKQVRPAAGEHTGLTRTGKVDALVGRAARTQVAHWSACASLVAVARSRLSREPKLRSLSSTSARCFPRCPFPGGPAEVAHPDHVIEFGVRRLAVMPAAMGTHRAAGERHLLVETRKSHPQQWPGAHGGQCAEESPQTGEAAAPPVYRPPMRTERAGGSAGRLKSPGDEGGKMPGAAKPGRPKRIRSGARPASSSRMPVGQSDTMLMEQQQQQQPFYPQQNGFADVDPAAAAAGGCCGCCGGGRRTSGRDAALREAAGSRRCRVDEGDFAHMELPPASRRGDGSVQAEWFKDGRPLTGGLAVLQQLRPAACVLLDILYTHPEDSGQYVCVARNRWGSEQSQPLQLTSTRRRWAELDQQLQAANRQPKYGGSDGRSSAIAAAVCAALANVSVQEGQPAHFETSVTPSADSTMQAEWLRTAPRPCSSGGYAALEILYCRPEDSGRYTCVATNRLGRAESQRRRGSSCTGSVGVVTTSNLSEASVMNMSPTRRVRRGIQTPERAAAGAGPAQVPVRDQPAPAGGEGELAATFEVQVAPGSGNRIELAWFKDGQQLQTGSRINSRLEMGVASLDIYYAYAEDSGTYSAVVSSEFGQDQSAPAQLSCLPEHGVSAAAPLPEVKENDQVYMDLQVEPVGDGNIRVDWFRNGQPLNYGSPGGAWPRCTPAALLPGGQRRVLGGGQQQGRQRGEQTESASSATPATPVVTQSQLPGDSQGYKKLRRSREAPVTEADYQFFSQPQEPQSTPQFDVVPEANTVCEGYTARFLVKLSGNPRPRVSWYINDLMIAQDEPGETRVEGGGPQPAWRGGRRVHPDENNFKRLLDLRKVQRSDELETKIGKPKASIIEFRKVERESEIKSRLFQGPRGRAGRDDVPEHTGRAQSGHYAGLMEVQEASLSQQFAPPQAFAPGQQPPGLPSQPRSSSPGRPSFAPGQQASAAVRPRPASAPQFAQASLSSSSPQASLSS</sequence>
<dbReference type="InterPro" id="IPR013098">
    <property type="entry name" value="Ig_I-set"/>
</dbReference>
<feature type="region of interest" description="Disordered" evidence="1">
    <location>
        <begin position="798"/>
        <end position="851"/>
    </location>
</feature>
<reference evidence="4" key="1">
    <citation type="submission" date="2016-11" db="UniProtKB">
        <authorList>
            <consortium name="WormBaseParasite"/>
        </authorList>
    </citation>
    <scope>IDENTIFICATION</scope>
</reference>
<dbReference type="InterPro" id="IPR036179">
    <property type="entry name" value="Ig-like_dom_sf"/>
</dbReference>
<protein>
    <submittedName>
        <fullName evidence="4">Ig-like domain-containing protein</fullName>
    </submittedName>
</protein>
<feature type="domain" description="Ig-like" evidence="2">
    <location>
        <begin position="359"/>
        <end position="477"/>
    </location>
</feature>
<feature type="compositionally biased region" description="Polar residues" evidence="1">
    <location>
        <begin position="819"/>
        <end position="839"/>
    </location>
</feature>
<dbReference type="PROSITE" id="PS50835">
    <property type="entry name" value="IG_LIKE"/>
    <property type="match status" value="3"/>
</dbReference>
<dbReference type="InterPro" id="IPR013783">
    <property type="entry name" value="Ig-like_fold"/>
</dbReference>
<dbReference type="Gene3D" id="2.60.40.10">
    <property type="entry name" value="Immunoglobulins"/>
    <property type="match status" value="4"/>
</dbReference>
<proteinExistence type="predicted"/>
<feature type="region of interest" description="Disordered" evidence="1">
    <location>
        <begin position="985"/>
        <end position="1007"/>
    </location>
</feature>
<dbReference type="InterPro" id="IPR007110">
    <property type="entry name" value="Ig-like_dom"/>
</dbReference>
<dbReference type="PANTHER" id="PTHR47633:SF4">
    <property type="entry name" value="MYOPALLADIN ISOFORM X1"/>
    <property type="match status" value="1"/>
</dbReference>
<feature type="compositionally biased region" description="Low complexity" evidence="1">
    <location>
        <begin position="1044"/>
        <end position="1092"/>
    </location>
</feature>
<dbReference type="SUPFAM" id="SSF48726">
    <property type="entry name" value="Immunoglobulin"/>
    <property type="match status" value="4"/>
</dbReference>
<feature type="region of interest" description="Disordered" evidence="1">
    <location>
        <begin position="248"/>
        <end position="330"/>
    </location>
</feature>
<dbReference type="Pfam" id="PF07679">
    <property type="entry name" value="I-set"/>
    <property type="match status" value="4"/>
</dbReference>
<evidence type="ECO:0000313" key="3">
    <source>
        <dbReference type="Proteomes" id="UP000095280"/>
    </source>
</evidence>
<feature type="region of interest" description="Disordered" evidence="1">
    <location>
        <begin position="1026"/>
        <end position="1092"/>
    </location>
</feature>
<feature type="domain" description="Ig-like" evidence="2">
    <location>
        <begin position="497"/>
        <end position="595"/>
    </location>
</feature>
<dbReference type="SMART" id="SM00409">
    <property type="entry name" value="IG"/>
    <property type="match status" value="3"/>
</dbReference>
<evidence type="ECO:0000256" key="1">
    <source>
        <dbReference type="SAM" id="MobiDB-lite"/>
    </source>
</evidence>
<evidence type="ECO:0000313" key="4">
    <source>
        <dbReference type="WBParaSite" id="maker-unitig_37793-snap-gene-0.1-mRNA-1"/>
    </source>
</evidence>
<feature type="region of interest" description="Disordered" evidence="1">
    <location>
        <begin position="630"/>
        <end position="651"/>
    </location>
</feature>
<name>A0A1I8FLC9_9PLAT</name>
<organism evidence="3 4">
    <name type="scientific">Macrostomum lignano</name>
    <dbReference type="NCBI Taxonomy" id="282301"/>
    <lineage>
        <taxon>Eukaryota</taxon>
        <taxon>Metazoa</taxon>
        <taxon>Spiralia</taxon>
        <taxon>Lophotrochozoa</taxon>
        <taxon>Platyhelminthes</taxon>
        <taxon>Rhabditophora</taxon>
        <taxon>Macrostomorpha</taxon>
        <taxon>Macrostomida</taxon>
        <taxon>Macrostomidae</taxon>
        <taxon>Macrostomum</taxon>
    </lineage>
</organism>
<dbReference type="Proteomes" id="UP000095280">
    <property type="component" value="Unplaced"/>
</dbReference>
<feature type="compositionally biased region" description="Low complexity" evidence="1">
    <location>
        <begin position="631"/>
        <end position="651"/>
    </location>
</feature>
<accession>A0A1I8FLC9</accession>
<evidence type="ECO:0000259" key="2">
    <source>
        <dbReference type="PROSITE" id="PS50835"/>
    </source>
</evidence>
<keyword evidence="3" id="KW-1185">Reference proteome</keyword>